<dbReference type="GO" id="GO:0004799">
    <property type="term" value="F:thymidylate synthase activity"/>
    <property type="evidence" value="ECO:0007669"/>
    <property type="project" value="TreeGrafter"/>
</dbReference>
<dbReference type="STRING" id="360411.AC812_03760"/>
<dbReference type="GO" id="GO:0050660">
    <property type="term" value="F:flavin adenine dinucleotide binding"/>
    <property type="evidence" value="ECO:0007669"/>
    <property type="project" value="InterPro"/>
</dbReference>
<dbReference type="GO" id="GO:0070402">
    <property type="term" value="F:NADPH binding"/>
    <property type="evidence" value="ECO:0007669"/>
    <property type="project" value="TreeGrafter"/>
</dbReference>
<evidence type="ECO:0000313" key="1">
    <source>
        <dbReference type="EMBL" id="KPL77105.1"/>
    </source>
</evidence>
<dbReference type="PANTHER" id="PTHR34934:SF1">
    <property type="entry name" value="FLAVIN-DEPENDENT THYMIDYLATE SYNTHASE"/>
    <property type="match status" value="1"/>
</dbReference>
<dbReference type="Gene3D" id="3.30.1360.170">
    <property type="match status" value="2"/>
</dbReference>
<gene>
    <name evidence="1" type="ORF">AC812_03760</name>
</gene>
<dbReference type="GO" id="GO:0050797">
    <property type="term" value="F:thymidylate synthase (FAD) activity"/>
    <property type="evidence" value="ECO:0007669"/>
    <property type="project" value="InterPro"/>
</dbReference>
<organism evidence="1 2">
    <name type="scientific">Bellilinea caldifistulae</name>
    <dbReference type="NCBI Taxonomy" id="360411"/>
    <lineage>
        <taxon>Bacteria</taxon>
        <taxon>Bacillati</taxon>
        <taxon>Chloroflexota</taxon>
        <taxon>Anaerolineae</taxon>
        <taxon>Anaerolineales</taxon>
        <taxon>Anaerolineaceae</taxon>
        <taxon>Bellilinea</taxon>
    </lineage>
</organism>
<name>A0A0P6XA69_9CHLR</name>
<reference evidence="1 2" key="1">
    <citation type="submission" date="2015-07" db="EMBL/GenBank/DDBJ databases">
        <title>Draft genome of Bellilinea caldifistulae DSM 17877.</title>
        <authorList>
            <person name="Hemp J."/>
            <person name="Ward L.M."/>
            <person name="Pace L.A."/>
            <person name="Fischer W.W."/>
        </authorList>
    </citation>
    <scope>NUCLEOTIDE SEQUENCE [LARGE SCALE GENOMIC DNA]</scope>
    <source>
        <strain evidence="1 2">GOMI-1</strain>
    </source>
</reference>
<dbReference type="InterPro" id="IPR003669">
    <property type="entry name" value="Thymidylate_synthase_ThyX"/>
</dbReference>
<dbReference type="InterPro" id="IPR036098">
    <property type="entry name" value="Thymidylate_synthase_ThyX_sf"/>
</dbReference>
<comment type="caution">
    <text evidence="1">The sequence shown here is derived from an EMBL/GenBank/DDBJ whole genome shotgun (WGS) entry which is preliminary data.</text>
</comment>
<evidence type="ECO:0000313" key="2">
    <source>
        <dbReference type="Proteomes" id="UP000050514"/>
    </source>
</evidence>
<dbReference type="OrthoDB" id="9780625at2"/>
<sequence>MPPKRQVYLLDPKNLPPETIAVTFAKTSRSPQRFIEIAAELTDEKSAEFHEKWVVGYGHASVAEHAVLHIAVENISRLAVESLESCRLASYTEKSTRYQKWTKEDYHLPAELENHPLQSLYQETVLGLFEAYEEALPKVRALIQQQYPAREGESETAWERRIRSKYVDIARFYLPAAALANVGVTINARALEHTLSKMLSHPLSEVRQAGEEIKSVAQACVPTLVKYANPLPYLQNTSRQLQRLAEQILPTSQPTDWCSLIFWDTEAEDHILAAALYRFASLDYAQCLRTVKTADSNLRRQIAETLLGGLEKHTIPLRELEFSTFIFDLYLDQGAYFELKRHRMMTQTAQPLSTHLGYALPRGIVLAGMEDHFRQAMQMAHRAYRRLANFNHEVAAYVVPNAYNRRVLLQMNLRSADHLISLRSAENAHFSLRRAVQRMADQIKAVTPLFAPLLRNNPAETWQSIEQDYFHDTCVRLEE</sequence>
<dbReference type="GO" id="GO:0006231">
    <property type="term" value="P:dTMP biosynthetic process"/>
    <property type="evidence" value="ECO:0007669"/>
    <property type="project" value="InterPro"/>
</dbReference>
<keyword evidence="2" id="KW-1185">Reference proteome</keyword>
<dbReference type="AlphaFoldDB" id="A0A0P6XA69"/>
<evidence type="ECO:0008006" key="3">
    <source>
        <dbReference type="Google" id="ProtNLM"/>
    </source>
</evidence>
<dbReference type="Pfam" id="PF02511">
    <property type="entry name" value="Thy1"/>
    <property type="match status" value="2"/>
</dbReference>
<dbReference type="EMBL" id="LGHJ01000010">
    <property type="protein sequence ID" value="KPL77105.1"/>
    <property type="molecule type" value="Genomic_DNA"/>
</dbReference>
<dbReference type="Proteomes" id="UP000050514">
    <property type="component" value="Unassembled WGS sequence"/>
</dbReference>
<proteinExistence type="predicted"/>
<dbReference type="PANTHER" id="PTHR34934">
    <property type="entry name" value="FLAVIN-DEPENDENT THYMIDYLATE SYNTHASE"/>
    <property type="match status" value="1"/>
</dbReference>
<dbReference type="SUPFAM" id="SSF69796">
    <property type="entry name" value="Thymidylate synthase-complementing protein Thy1"/>
    <property type="match status" value="2"/>
</dbReference>
<dbReference type="PROSITE" id="PS51331">
    <property type="entry name" value="THYX"/>
    <property type="match status" value="2"/>
</dbReference>
<dbReference type="RefSeq" id="WP_061914468.1">
    <property type="nucleotide sequence ID" value="NZ_DF967971.1"/>
</dbReference>
<dbReference type="CDD" id="cd20175">
    <property type="entry name" value="ThyX"/>
    <property type="match status" value="2"/>
</dbReference>
<accession>A0A0P6XA69</accession>
<protein>
    <recommendedName>
        <fullName evidence="3">FAD-dependent thymidylate synthase</fullName>
    </recommendedName>
</protein>